<comment type="caution">
    <text evidence="3">The sequence shown here is derived from an EMBL/GenBank/DDBJ whole genome shotgun (WGS) entry which is preliminary data.</text>
</comment>
<dbReference type="InterPro" id="IPR008942">
    <property type="entry name" value="ENTH_VHS"/>
</dbReference>
<feature type="compositionally biased region" description="Polar residues" evidence="1">
    <location>
        <begin position="165"/>
        <end position="182"/>
    </location>
</feature>
<feature type="compositionally biased region" description="Basic and acidic residues" evidence="1">
    <location>
        <begin position="426"/>
        <end position="447"/>
    </location>
</feature>
<dbReference type="Pfam" id="PF21936">
    <property type="entry name" value="Pcf11_C"/>
    <property type="match status" value="1"/>
</dbReference>
<evidence type="ECO:0000259" key="2">
    <source>
        <dbReference type="PROSITE" id="PS51391"/>
    </source>
</evidence>
<evidence type="ECO:0000256" key="1">
    <source>
        <dbReference type="SAM" id="MobiDB-lite"/>
    </source>
</evidence>
<dbReference type="SUPFAM" id="SSF48464">
    <property type="entry name" value="ENTH/VHS domain"/>
    <property type="match status" value="1"/>
</dbReference>
<keyword evidence="4" id="KW-1185">Reference proteome</keyword>
<feature type="domain" description="CID" evidence="2">
    <location>
        <begin position="1"/>
        <end position="126"/>
    </location>
</feature>
<dbReference type="CDD" id="cd16982">
    <property type="entry name" value="CID_Pcf11"/>
    <property type="match status" value="1"/>
</dbReference>
<feature type="compositionally biased region" description="Basic and acidic residues" evidence="1">
    <location>
        <begin position="1134"/>
        <end position="1164"/>
    </location>
</feature>
<feature type="compositionally biased region" description="Basic and acidic residues" evidence="1">
    <location>
        <begin position="235"/>
        <end position="252"/>
    </location>
</feature>
<dbReference type="EMBL" id="CAWYQH010000097">
    <property type="protein sequence ID" value="CAK8683796.1"/>
    <property type="molecule type" value="Genomic_DNA"/>
</dbReference>
<feature type="region of interest" description="Disordered" evidence="1">
    <location>
        <begin position="153"/>
        <end position="197"/>
    </location>
</feature>
<feature type="region of interest" description="Disordered" evidence="1">
    <location>
        <begin position="1716"/>
        <end position="1747"/>
    </location>
</feature>
<feature type="compositionally biased region" description="Basic and acidic residues" evidence="1">
    <location>
        <begin position="969"/>
        <end position="984"/>
    </location>
</feature>
<feature type="compositionally biased region" description="Basic and acidic residues" evidence="1">
    <location>
        <begin position="1250"/>
        <end position="1268"/>
    </location>
</feature>
<feature type="compositionally biased region" description="Basic and acidic residues" evidence="1">
    <location>
        <begin position="1224"/>
        <end position="1241"/>
    </location>
</feature>
<dbReference type="SMART" id="SM00582">
    <property type="entry name" value="RPR"/>
    <property type="match status" value="1"/>
</dbReference>
<feature type="compositionally biased region" description="Basic and acidic residues" evidence="1">
    <location>
        <begin position="331"/>
        <end position="343"/>
    </location>
</feature>
<accession>A0ABP0FW16</accession>
<evidence type="ECO:0000313" key="3">
    <source>
        <dbReference type="EMBL" id="CAK8683796.1"/>
    </source>
</evidence>
<evidence type="ECO:0000313" key="4">
    <source>
        <dbReference type="Proteomes" id="UP001642483"/>
    </source>
</evidence>
<dbReference type="Gene3D" id="1.25.40.90">
    <property type="match status" value="1"/>
</dbReference>
<dbReference type="InterPro" id="IPR045154">
    <property type="entry name" value="PCF11-like"/>
</dbReference>
<feature type="compositionally biased region" description="Basic and acidic residues" evidence="1">
    <location>
        <begin position="1073"/>
        <end position="1084"/>
    </location>
</feature>
<dbReference type="Pfam" id="PF20845">
    <property type="entry name" value="Pcf11_helical"/>
    <property type="match status" value="1"/>
</dbReference>
<feature type="region of interest" description="Disordered" evidence="1">
    <location>
        <begin position="547"/>
        <end position="787"/>
    </location>
</feature>
<feature type="compositionally biased region" description="Basic and acidic residues" evidence="1">
    <location>
        <begin position="482"/>
        <end position="496"/>
    </location>
</feature>
<dbReference type="InterPro" id="IPR048830">
    <property type="entry name" value="PCF11_helical"/>
</dbReference>
<organism evidence="3 4">
    <name type="scientific">Clavelina lepadiformis</name>
    <name type="common">Light-bulb sea squirt</name>
    <name type="synonym">Ascidia lepadiformis</name>
    <dbReference type="NCBI Taxonomy" id="159417"/>
    <lineage>
        <taxon>Eukaryota</taxon>
        <taxon>Metazoa</taxon>
        <taxon>Chordata</taxon>
        <taxon>Tunicata</taxon>
        <taxon>Ascidiacea</taxon>
        <taxon>Aplousobranchia</taxon>
        <taxon>Clavelinidae</taxon>
        <taxon>Clavelina</taxon>
    </lineage>
</organism>
<dbReference type="PROSITE" id="PS51391">
    <property type="entry name" value="CID"/>
    <property type="match status" value="1"/>
</dbReference>
<protein>
    <recommendedName>
        <fullName evidence="2">CID domain-containing protein</fullName>
    </recommendedName>
</protein>
<dbReference type="PANTHER" id="PTHR15921:SF3">
    <property type="entry name" value="PRE-MRNA CLEAVAGE COMPLEX 2 PROTEIN PCF11"/>
    <property type="match status" value="1"/>
</dbReference>
<feature type="compositionally biased region" description="Basic and acidic residues" evidence="1">
    <location>
        <begin position="559"/>
        <end position="587"/>
    </location>
</feature>
<feature type="compositionally biased region" description="Basic and acidic residues" evidence="1">
    <location>
        <begin position="1033"/>
        <end position="1046"/>
    </location>
</feature>
<dbReference type="Pfam" id="PF04818">
    <property type="entry name" value="CID"/>
    <property type="match status" value="1"/>
</dbReference>
<feature type="compositionally biased region" description="Basic and acidic residues" evidence="1">
    <location>
        <begin position="284"/>
        <end position="297"/>
    </location>
</feature>
<dbReference type="PANTHER" id="PTHR15921">
    <property type="entry name" value="PRE-MRNA CLEAVAGE COMPLEX II"/>
    <property type="match status" value="1"/>
</dbReference>
<feature type="compositionally biased region" description="Basic and acidic residues" evidence="1">
    <location>
        <begin position="930"/>
        <end position="945"/>
    </location>
</feature>
<dbReference type="Proteomes" id="UP001642483">
    <property type="component" value="Unassembled WGS sequence"/>
</dbReference>
<feature type="compositionally biased region" description="Basic and acidic residues" evidence="1">
    <location>
        <begin position="1189"/>
        <end position="1201"/>
    </location>
</feature>
<dbReference type="InterPro" id="IPR006569">
    <property type="entry name" value="CID_dom"/>
</dbReference>
<feature type="compositionally biased region" description="Basic and acidic residues" evidence="1">
    <location>
        <begin position="899"/>
        <end position="918"/>
    </location>
</feature>
<feature type="region of interest" description="Disordered" evidence="1">
    <location>
        <begin position="1134"/>
        <end position="1271"/>
    </location>
</feature>
<name>A0ABP0FW16_CLALP</name>
<feature type="compositionally biased region" description="Basic and acidic residues" evidence="1">
    <location>
        <begin position="1337"/>
        <end position="1350"/>
    </location>
</feature>
<feature type="compositionally biased region" description="Basic and acidic residues" evidence="1">
    <location>
        <begin position="707"/>
        <end position="716"/>
    </location>
</feature>
<dbReference type="InterPro" id="IPR054127">
    <property type="entry name" value="Pcf11_C"/>
</dbReference>
<feature type="compositionally biased region" description="Basic and acidic residues" evidence="1">
    <location>
        <begin position="616"/>
        <end position="635"/>
    </location>
</feature>
<gene>
    <name evidence="3" type="ORF">CVLEPA_LOCUS14827</name>
</gene>
<proteinExistence type="predicted"/>
<feature type="compositionally biased region" description="Basic residues" evidence="1">
    <location>
        <begin position="1085"/>
        <end position="1094"/>
    </location>
</feature>
<feature type="compositionally biased region" description="Pro residues" evidence="1">
    <location>
        <begin position="692"/>
        <end position="705"/>
    </location>
</feature>
<feature type="compositionally biased region" description="Basic residues" evidence="1">
    <location>
        <begin position="1206"/>
        <end position="1220"/>
    </location>
</feature>
<feature type="compositionally biased region" description="Basic and acidic residues" evidence="1">
    <location>
        <begin position="741"/>
        <end position="787"/>
    </location>
</feature>
<feature type="region of interest" description="Disordered" evidence="1">
    <location>
        <begin position="877"/>
        <end position="1096"/>
    </location>
</feature>
<reference evidence="3 4" key="1">
    <citation type="submission" date="2024-02" db="EMBL/GenBank/DDBJ databases">
        <authorList>
            <person name="Daric V."/>
            <person name="Darras S."/>
        </authorList>
    </citation>
    <scope>NUCLEOTIDE SEQUENCE [LARGE SCALE GENOMIC DNA]</scope>
</reference>
<feature type="compositionally biased region" description="Basic and acidic residues" evidence="1">
    <location>
        <begin position="1013"/>
        <end position="1025"/>
    </location>
</feature>
<dbReference type="InterPro" id="IPR047415">
    <property type="entry name" value="Pcf11_CID"/>
</dbReference>
<feature type="region of interest" description="Disordered" evidence="1">
    <location>
        <begin position="235"/>
        <end position="505"/>
    </location>
</feature>
<feature type="compositionally biased region" description="Low complexity" evidence="1">
    <location>
        <begin position="184"/>
        <end position="193"/>
    </location>
</feature>
<feature type="region of interest" description="Disordered" evidence="1">
    <location>
        <begin position="1306"/>
        <end position="1354"/>
    </location>
</feature>
<sequence>MEDLIEEYQSSLEDLTFNSKPHINMLTILAEENKQHAELIVRRIEARLAEASQKLPIMYLLDSIVKNVGENYKALFAKDLVKTFKTAFEAADDKSKMSLYKLRTTWGEYFSLKKLHALDMEIKTRDPNWPVKPLPSNLQEGVTTNIHVNPKFLKKNEIHPKVTKTHSSSAAKVKQPKQNAVKPSSADGSSSQSTDVETIRQQLVRQQKELLDLQQKKLMLELEQTKQQLEAKQREASLAVKKQDTKVSKDPRLQTAAHQPPTGLKVTLTNEKVVQPNAPAKSAGPKDPRLKSADKGNKAMSKNNVSAPKKAAEVSKVSKNSSPAKKKSPKVIKEKIALQEISKESSSSKSPPAVKQAKLKTSSKEVKKRKEKSTSLGEENEASAESEKRKKRSFQKNQRSPLLPPPKIPRRNDLPPKSSRHIPFGSEKRHGVERENRRLQTLREHRPSPRSSEGSMSPRFSPEPSDDNAYSEQCRPLPKRPRPFEQRDALLRRPSFDPDLEIPQELTLGHQSEILKQANRQLQHGQLTHGQHQELLKQLHQLFELQRLKREVQGGPPPPEKRVRERRSRSPIDPRRRARGACERPDIPEDFFDDRYSIPLRGPGLGKQRPYLPLRNDGHPTDDRRNEPHLRDRGPPRSRGMSKQFRPGFEKRFTKPRPSLRGSRRPLPPPGTGLAPRSRPPNPNSDERMQKSPPPELRQMSPPPFLRELDASKKNVLEVQHLPPEKPLAPNSEKQSMRRFAHGDRSKEKWEDSKDDPRKNKDHGQNTKVLEQRKEGAKLLTEHLDEKLPLEEPEDYIIANIPKSSEETKPKLEEPEDYIIARLEERKESCEEPEDFIIANIPPGAEAYHKHSMGLKRNTESEKAYMDHMKKIKQSIYTKELKDARIASESSTEGADESASEKSSAEADCASKKSEEVLKSPPLPLKKRRYVSDEDKPKHIKKEAEDSSDISLGDQNIEPRNPENVEQAEIAKESEVLRPIKIEPVDSPAETPSSSVDIKIKEEPIETSSDVAPKLEEKESVELDVKPSASGENSHDIALNDEKQSLDEGLEGLDPDNPLVYVIDEDEQMESFSKQDPRRQEPRQGRGRHMPRGWRMHDDEEARIQMMMASEQKQMEWEDTLHRELEMEHWNEERRMNTLPWRNRERGGRFAHMDRWESPPREPGDPPPFDIAHGNIRGERSRLLRPRPIRPDGRMERDRRFAPGARGRHPPGHLRPRRRSPLPPERRLPPPHLPDDRRPPDWDLPPTRLPPRDPPFHPDRKPFPEENSKPSLELCEPAVPQAPINQVNVNKLLSDLLNMGILPGNTAKSEKKNASPVPQEDSLLILNPDSSSTNESTRPKVSNDKAEETTRSVSPYLEEDLMTLDPDAKLPNITLTSDLKIRHGEIIKRLYTGIQCSACGLRFTTRQTDLYADHLDWHYRINRKDKEGGAQTHREIYPAAGEWICFEEAEDSQERSKNPFFEESECQEGFVQQTDENNFHVPLTGAPGEDSCKVCKEAFETFYNEADDEWQFADCIKVDGENFHPNCHGDHFELTPLPTQLKMPTHDPVDDHEGIPGFAIENNFKEEVDDNNAQKIVEVKEEESKQDVKIDIEIKTEPDVTVKFEHQEEEDTTSDNHQHSGQPAELPTLVAIKQEMELADFGASEITADNLNHLDGESTSIKEKTMHNEAHINIDLETVESKLETNAVDAQKVDALTFENSHEDNEMDTTTVENMAASTSENDESIEVSSVDRINDMALNPDSLSPS</sequence>